<keyword evidence="2" id="KW-1185">Reference proteome</keyword>
<comment type="caution">
    <text evidence="1">The sequence shown here is derived from an EMBL/GenBank/DDBJ whole genome shotgun (WGS) entry which is preliminary data.</text>
</comment>
<gene>
    <name evidence="1" type="ORF">FA740_13570</name>
</gene>
<organism evidence="1 2">
    <name type="scientific">Paracoccus hibiscisoli</name>
    <dbReference type="NCBI Taxonomy" id="2023261"/>
    <lineage>
        <taxon>Bacteria</taxon>
        <taxon>Pseudomonadati</taxon>
        <taxon>Pseudomonadota</taxon>
        <taxon>Alphaproteobacteria</taxon>
        <taxon>Rhodobacterales</taxon>
        <taxon>Paracoccaceae</taxon>
        <taxon>Paracoccus</taxon>
    </lineage>
</organism>
<reference evidence="1 2" key="1">
    <citation type="submission" date="2019-04" db="EMBL/GenBank/DDBJ databases">
        <authorList>
            <person name="Li J."/>
        </authorList>
    </citation>
    <scope>NUCLEOTIDE SEQUENCE [LARGE SCALE GENOMIC DNA]</scope>
    <source>
        <strain evidence="1 2">CCTCC AB2016182</strain>
    </source>
</reference>
<dbReference type="RefSeq" id="WP_136857308.1">
    <property type="nucleotide sequence ID" value="NZ_SUNH01000018.1"/>
</dbReference>
<accession>A0A4U0R4M2</accession>
<protein>
    <submittedName>
        <fullName evidence="1">Uncharacterized protein</fullName>
    </submittedName>
</protein>
<dbReference type="AlphaFoldDB" id="A0A4U0R4M2"/>
<name>A0A4U0R4M2_9RHOB</name>
<dbReference type="EMBL" id="SUNH01000018">
    <property type="protein sequence ID" value="TJZ83094.1"/>
    <property type="molecule type" value="Genomic_DNA"/>
</dbReference>
<evidence type="ECO:0000313" key="2">
    <source>
        <dbReference type="Proteomes" id="UP000306223"/>
    </source>
</evidence>
<sequence length="185" mass="20665">MPQTALRDGAIALKILLFLLGPRLNREEFGAIEMAEKHLDRISGPALTLRMEEVSDHWKMAACLLATHFFCASSINAQQIEPLIDTFDGGWRSGERSVECSFQGQSYRLEMTDGTARLALDGEYQPPSHIRYSPGSVLYIFEDDESGISGAAFDFVNNEMVRRDFVSGEGESHPYSDRIPCVEVK</sequence>
<dbReference type="Proteomes" id="UP000306223">
    <property type="component" value="Unassembled WGS sequence"/>
</dbReference>
<proteinExistence type="predicted"/>
<evidence type="ECO:0000313" key="1">
    <source>
        <dbReference type="EMBL" id="TJZ83094.1"/>
    </source>
</evidence>